<dbReference type="Pfam" id="PF10431">
    <property type="entry name" value="ClpB_D2-small"/>
    <property type="match status" value="1"/>
</dbReference>
<organism evidence="10 11">
    <name type="scientific">Leptonema illini DSM 21528</name>
    <dbReference type="NCBI Taxonomy" id="929563"/>
    <lineage>
        <taxon>Bacteria</taxon>
        <taxon>Pseudomonadati</taxon>
        <taxon>Spirochaetota</taxon>
        <taxon>Spirochaetia</taxon>
        <taxon>Leptospirales</taxon>
        <taxon>Leptospiraceae</taxon>
        <taxon>Leptonema</taxon>
    </lineage>
</organism>
<dbReference type="InterPro" id="IPR050130">
    <property type="entry name" value="ClpA_ClpB"/>
</dbReference>
<dbReference type="InterPro" id="IPR001943">
    <property type="entry name" value="UVR_dom"/>
</dbReference>
<feature type="domain" description="UVR" evidence="8">
    <location>
        <begin position="421"/>
        <end position="456"/>
    </location>
</feature>
<evidence type="ECO:0000256" key="7">
    <source>
        <dbReference type="SAM" id="MobiDB-lite"/>
    </source>
</evidence>
<dbReference type="Pfam" id="PF02861">
    <property type="entry name" value="Clp_N"/>
    <property type="match status" value="2"/>
</dbReference>
<keyword evidence="2" id="KW-0547">Nucleotide-binding</keyword>
<evidence type="ECO:0000313" key="11">
    <source>
        <dbReference type="Proteomes" id="UP000005737"/>
    </source>
</evidence>
<evidence type="ECO:0000259" key="9">
    <source>
        <dbReference type="PROSITE" id="PS51903"/>
    </source>
</evidence>
<dbReference type="GO" id="GO:0005737">
    <property type="term" value="C:cytoplasm"/>
    <property type="evidence" value="ECO:0007669"/>
    <property type="project" value="TreeGrafter"/>
</dbReference>
<dbReference type="AlphaFoldDB" id="H2CHG7"/>
<dbReference type="GO" id="GO:0016887">
    <property type="term" value="F:ATP hydrolysis activity"/>
    <property type="evidence" value="ECO:0007669"/>
    <property type="project" value="InterPro"/>
</dbReference>
<feature type="region of interest" description="Disordered" evidence="7">
    <location>
        <begin position="833"/>
        <end position="867"/>
    </location>
</feature>
<dbReference type="GO" id="GO:0005524">
    <property type="term" value="F:ATP binding"/>
    <property type="evidence" value="ECO:0007669"/>
    <property type="project" value="UniProtKB-KW"/>
</dbReference>
<dbReference type="SMART" id="SM00382">
    <property type="entry name" value="AAA"/>
    <property type="match status" value="2"/>
</dbReference>
<dbReference type="PROSITE" id="PS00870">
    <property type="entry name" value="CLPAB_1"/>
    <property type="match status" value="1"/>
</dbReference>
<evidence type="ECO:0000256" key="1">
    <source>
        <dbReference type="ARBA" id="ARBA00022737"/>
    </source>
</evidence>
<feature type="coiled-coil region" evidence="6">
    <location>
        <begin position="417"/>
        <end position="474"/>
    </location>
</feature>
<feature type="compositionally biased region" description="Basic and acidic residues" evidence="7">
    <location>
        <begin position="833"/>
        <end position="843"/>
    </location>
</feature>
<dbReference type="FunFam" id="3.40.50.300:FF:000025">
    <property type="entry name" value="ATP-dependent Clp protease subunit"/>
    <property type="match status" value="1"/>
</dbReference>
<dbReference type="PROSITE" id="PS50151">
    <property type="entry name" value="UVR"/>
    <property type="match status" value="1"/>
</dbReference>
<dbReference type="FunFam" id="3.40.50.300:FF:000010">
    <property type="entry name" value="Chaperone clpB 1, putative"/>
    <property type="match status" value="1"/>
</dbReference>
<keyword evidence="6" id="KW-0175">Coiled coil</keyword>
<dbReference type="HOGENOM" id="CLU_005070_4_1_12"/>
<dbReference type="PROSITE" id="PS51903">
    <property type="entry name" value="CLP_R"/>
    <property type="match status" value="1"/>
</dbReference>
<keyword evidence="4" id="KW-0143">Chaperone</keyword>
<dbReference type="Pfam" id="PF17871">
    <property type="entry name" value="AAA_lid_9"/>
    <property type="match status" value="1"/>
</dbReference>
<dbReference type="PANTHER" id="PTHR11638:SF18">
    <property type="entry name" value="HEAT SHOCK PROTEIN 104"/>
    <property type="match status" value="1"/>
</dbReference>
<sequence>MFDFTKRAKRVINEYAQQEAKRLGHDMIGPEHILLGLLREEDSVAIKILKNLSIDLKQLKKEVERRSRQGGSAMLLELSPNPDKYQKIIDYSKEEARRLKHNYVGTEHILLALLRDNNNIAGATLASFQVNYSVIKGEILRILGVASAGPAPATRPATTEKSRTPTLDEFARDLTALATDKKLDPVIGRDMEILRLTQVLCRKTKNNPVLIGEAGVGKTAIVEGLASRIVSMEVPDLLFDKRVIALDLASLVAGTKYRGEFEDRLKKIIREIQNSKNVIIFIDELHTLIGAGAAEGAIDAANMLKPALARGEIQCIGATTLTEYRKYIEKDSALERRFQPIHVKEPSIDDTILILKGLKKTFEEHHRVVYTEDSIELAVKLSERYITERFLPDKAIDIIDEAGSRARLQNSSRPEEILALEEEVKLLTRKKDDLVKAQEYEKAAQVRDEINLKKQELEDINREWQEKLSSSAIEIISEDIYSVVSMWTGIPLEKIEESEASKLLRMEEELQKRVVGQSDALHLVSRAVRRSRTGFKDQRKPSGSFVLLGPTGVGKTELARTLAEFLFGTEDALFRLDMSEYMEPHSVSKLIGSPPGYVGYDDAGQLTEYVRRRPYSVVLFDEIEKAHPDIFNILLQILEEGTLTDTHGRKVDFRDTIIIMTSNLGAREMQKGGKMGFSEDAAQVEIGRREKAMEALKKHFSPEFLNRIDEIIFFHPLNKEQIKEIVGIMLRRLNEQLFDRKILVEIDDSGRDYFAEIGFDEKFGARPLRRALQREVEDYMANRFLEGAFREPTKILIRSEADEKGKRSLKYDEQEWAEYEALYAEKLAERARKEAQKKEKEAAQLKLRGVSVRNSPSVRPANSGQLT</sequence>
<proteinExistence type="predicted"/>
<feature type="domain" description="Clp R" evidence="9">
    <location>
        <begin position="2"/>
        <end position="145"/>
    </location>
</feature>
<evidence type="ECO:0000256" key="4">
    <source>
        <dbReference type="ARBA" id="ARBA00023186"/>
    </source>
</evidence>
<evidence type="ECO:0000256" key="6">
    <source>
        <dbReference type="SAM" id="Coils"/>
    </source>
</evidence>
<dbReference type="InterPro" id="IPR003959">
    <property type="entry name" value="ATPase_AAA_core"/>
</dbReference>
<evidence type="ECO:0000256" key="3">
    <source>
        <dbReference type="ARBA" id="ARBA00022840"/>
    </source>
</evidence>
<dbReference type="CDD" id="cd00009">
    <property type="entry name" value="AAA"/>
    <property type="match status" value="1"/>
</dbReference>
<dbReference type="PANTHER" id="PTHR11638">
    <property type="entry name" value="ATP-DEPENDENT CLP PROTEASE"/>
    <property type="match status" value="1"/>
</dbReference>
<evidence type="ECO:0000259" key="8">
    <source>
        <dbReference type="PROSITE" id="PS50151"/>
    </source>
</evidence>
<dbReference type="Proteomes" id="UP000005737">
    <property type="component" value="Unassembled WGS sequence"/>
</dbReference>
<gene>
    <name evidence="10" type="ORF">Lepil_0079</name>
</gene>
<name>H2CHG7_9LEPT</name>
<evidence type="ECO:0000313" key="10">
    <source>
        <dbReference type="EMBL" id="EHQ04790.1"/>
    </source>
</evidence>
<dbReference type="InterPro" id="IPR036628">
    <property type="entry name" value="Clp_N_dom_sf"/>
</dbReference>
<dbReference type="InterPro" id="IPR018368">
    <property type="entry name" value="ClpA/B_CS1"/>
</dbReference>
<dbReference type="GO" id="GO:0034605">
    <property type="term" value="P:cellular response to heat"/>
    <property type="evidence" value="ECO:0007669"/>
    <property type="project" value="TreeGrafter"/>
</dbReference>
<dbReference type="Gene3D" id="1.10.8.60">
    <property type="match status" value="2"/>
</dbReference>
<dbReference type="InterPro" id="IPR027417">
    <property type="entry name" value="P-loop_NTPase"/>
</dbReference>
<dbReference type="SUPFAM" id="SSF52540">
    <property type="entry name" value="P-loop containing nucleoside triphosphate hydrolases"/>
    <property type="match status" value="2"/>
</dbReference>
<evidence type="ECO:0000256" key="5">
    <source>
        <dbReference type="PROSITE-ProRule" id="PRU01251"/>
    </source>
</evidence>
<protein>
    <submittedName>
        <fullName evidence="10">ATPase AAA-2 domain protein</fullName>
    </submittedName>
</protein>
<dbReference type="CDD" id="cd19499">
    <property type="entry name" value="RecA-like_ClpB_Hsp104-like"/>
    <property type="match status" value="1"/>
</dbReference>
<dbReference type="Gene3D" id="4.10.860.10">
    <property type="entry name" value="UVR domain"/>
    <property type="match status" value="1"/>
</dbReference>
<keyword evidence="11" id="KW-1185">Reference proteome</keyword>
<dbReference type="Pfam" id="PF00004">
    <property type="entry name" value="AAA"/>
    <property type="match status" value="1"/>
</dbReference>
<dbReference type="InterPro" id="IPR001270">
    <property type="entry name" value="ClpA/B"/>
</dbReference>
<dbReference type="Gene3D" id="1.10.1780.10">
    <property type="entry name" value="Clp, N-terminal domain"/>
    <property type="match status" value="1"/>
</dbReference>
<dbReference type="EMBL" id="JH597773">
    <property type="protein sequence ID" value="EHQ04790.1"/>
    <property type="molecule type" value="Genomic_DNA"/>
</dbReference>
<dbReference type="SUPFAM" id="SSF81923">
    <property type="entry name" value="Double Clp-N motif"/>
    <property type="match status" value="1"/>
</dbReference>
<reference evidence="10 11" key="1">
    <citation type="submission" date="2011-10" db="EMBL/GenBank/DDBJ databases">
        <title>The Improved High-Quality Draft genome of Leptonema illini DSM 21528.</title>
        <authorList>
            <consortium name="US DOE Joint Genome Institute (JGI-PGF)"/>
            <person name="Lucas S."/>
            <person name="Copeland A."/>
            <person name="Lapidus A."/>
            <person name="Glavina del Rio T."/>
            <person name="Dalin E."/>
            <person name="Tice H."/>
            <person name="Bruce D."/>
            <person name="Goodwin L."/>
            <person name="Pitluck S."/>
            <person name="Peters L."/>
            <person name="Mikhailova N."/>
            <person name="Held B."/>
            <person name="Kyrpides N."/>
            <person name="Mavromatis K."/>
            <person name="Ivanova N."/>
            <person name="Markowitz V."/>
            <person name="Cheng J.-F."/>
            <person name="Hugenholtz P."/>
            <person name="Woyke T."/>
            <person name="Wu D."/>
            <person name="Gronow S."/>
            <person name="Wellnitz S."/>
            <person name="Brambilla E.-M."/>
            <person name="Klenk H.-P."/>
            <person name="Eisen J.A."/>
        </authorList>
    </citation>
    <scope>NUCLEOTIDE SEQUENCE [LARGE SCALE GENOMIC DNA]</scope>
    <source>
        <strain evidence="10 11">DSM 21528</strain>
    </source>
</reference>
<dbReference type="InterPro" id="IPR004176">
    <property type="entry name" value="Clp_R_N"/>
</dbReference>
<dbReference type="Pfam" id="PF07724">
    <property type="entry name" value="AAA_2"/>
    <property type="match status" value="1"/>
</dbReference>
<dbReference type="InterPro" id="IPR041546">
    <property type="entry name" value="ClpA/ClpB_AAA_lid"/>
</dbReference>
<dbReference type="SMART" id="SM01086">
    <property type="entry name" value="ClpB_D2-small"/>
    <property type="match status" value="1"/>
</dbReference>
<accession>H2CHG7</accession>
<keyword evidence="3" id="KW-0067">ATP-binding</keyword>
<keyword evidence="1 5" id="KW-0677">Repeat</keyword>
<evidence type="ECO:0000256" key="2">
    <source>
        <dbReference type="ARBA" id="ARBA00022741"/>
    </source>
</evidence>
<dbReference type="PRINTS" id="PR00300">
    <property type="entry name" value="CLPPROTEASEA"/>
</dbReference>
<dbReference type="Gene3D" id="3.40.50.300">
    <property type="entry name" value="P-loop containing nucleotide triphosphate hydrolases"/>
    <property type="match status" value="2"/>
</dbReference>
<feature type="compositionally biased region" description="Polar residues" evidence="7">
    <location>
        <begin position="852"/>
        <end position="867"/>
    </location>
</feature>
<dbReference type="InterPro" id="IPR003593">
    <property type="entry name" value="AAA+_ATPase"/>
</dbReference>
<dbReference type="InterPro" id="IPR019489">
    <property type="entry name" value="Clp_ATPase_C"/>
</dbReference>
<dbReference type="STRING" id="183.GCA_002009735_02950"/>